<evidence type="ECO:0000256" key="1">
    <source>
        <dbReference type="SAM" id="MobiDB-lite"/>
    </source>
</evidence>
<sequence>MGRREKPISTPNRALEKLARWLRAQRAAGGWSYAELADRAGCHATTLQRAASGHEVPSARAVQAYARACGAPVEAAMDLWRQARGDDPYGPGGAVGAEPDVRRRDRQVQGRPPGALHAGRPPHRARHGTTGGQVGEAAAQHRPPHSAGTDRAVRSAATDRVPGRLRGRRSRASPVGRRVAPGPGACGT</sequence>
<dbReference type="AlphaFoldDB" id="A0A6L6X8U6"/>
<accession>A0A6L6X8U6</accession>
<evidence type="ECO:0000259" key="2">
    <source>
        <dbReference type="PROSITE" id="PS50943"/>
    </source>
</evidence>
<dbReference type="Gene3D" id="1.10.260.40">
    <property type="entry name" value="lambda repressor-like DNA-binding domains"/>
    <property type="match status" value="1"/>
</dbReference>
<dbReference type="PROSITE" id="PS50943">
    <property type="entry name" value="HTH_CROC1"/>
    <property type="match status" value="1"/>
</dbReference>
<dbReference type="SMART" id="SM00530">
    <property type="entry name" value="HTH_XRE"/>
    <property type="match status" value="1"/>
</dbReference>
<gene>
    <name evidence="3" type="ORF">GPA10_37815</name>
</gene>
<dbReference type="EMBL" id="WPNZ01000032">
    <property type="protein sequence ID" value="MVO90355.1"/>
    <property type="molecule type" value="Genomic_DNA"/>
</dbReference>
<proteinExistence type="predicted"/>
<name>A0A6L6X8U6_9ACTN</name>
<dbReference type="RefSeq" id="WP_157169372.1">
    <property type="nucleotide sequence ID" value="NZ_WPNZ01000032.1"/>
</dbReference>
<keyword evidence="4" id="KW-1185">Reference proteome</keyword>
<evidence type="ECO:0000313" key="4">
    <source>
        <dbReference type="Proteomes" id="UP000483802"/>
    </source>
</evidence>
<feature type="region of interest" description="Disordered" evidence="1">
    <location>
        <begin position="84"/>
        <end position="188"/>
    </location>
</feature>
<feature type="compositionally biased region" description="Basic and acidic residues" evidence="1">
    <location>
        <begin position="99"/>
        <end position="108"/>
    </location>
</feature>
<organism evidence="3 4">
    <name type="scientific">Streptomyces typhae</name>
    <dbReference type="NCBI Taxonomy" id="2681492"/>
    <lineage>
        <taxon>Bacteria</taxon>
        <taxon>Bacillati</taxon>
        <taxon>Actinomycetota</taxon>
        <taxon>Actinomycetes</taxon>
        <taxon>Kitasatosporales</taxon>
        <taxon>Streptomycetaceae</taxon>
        <taxon>Streptomyces</taxon>
    </lineage>
</organism>
<dbReference type="CDD" id="cd00093">
    <property type="entry name" value="HTH_XRE"/>
    <property type="match status" value="1"/>
</dbReference>
<protein>
    <submittedName>
        <fullName evidence="3">Helix-turn-helix domain-containing protein</fullName>
    </submittedName>
</protein>
<dbReference type="InterPro" id="IPR010982">
    <property type="entry name" value="Lambda_DNA-bd_dom_sf"/>
</dbReference>
<evidence type="ECO:0000313" key="3">
    <source>
        <dbReference type="EMBL" id="MVO90355.1"/>
    </source>
</evidence>
<reference evidence="3 4" key="1">
    <citation type="submission" date="2019-11" db="EMBL/GenBank/DDBJ databases">
        <title>Streptomyces typhae sp. nov., a novel endophytic actinomycete isolated from the root of cattail pollen (Typha angustifolia L.).</title>
        <authorList>
            <person name="Peng C."/>
        </authorList>
    </citation>
    <scope>NUCLEOTIDE SEQUENCE [LARGE SCALE GENOMIC DNA]</scope>
    <source>
        <strain evidence="4">p1417</strain>
    </source>
</reference>
<dbReference type="Proteomes" id="UP000483802">
    <property type="component" value="Unassembled WGS sequence"/>
</dbReference>
<dbReference type="GO" id="GO:0003677">
    <property type="term" value="F:DNA binding"/>
    <property type="evidence" value="ECO:0007669"/>
    <property type="project" value="InterPro"/>
</dbReference>
<dbReference type="InterPro" id="IPR001387">
    <property type="entry name" value="Cro/C1-type_HTH"/>
</dbReference>
<feature type="domain" description="HTH cro/C1-type" evidence="2">
    <location>
        <begin position="22"/>
        <end position="76"/>
    </location>
</feature>
<dbReference type="Pfam" id="PF13560">
    <property type="entry name" value="HTH_31"/>
    <property type="match status" value="1"/>
</dbReference>
<comment type="caution">
    <text evidence="3">The sequence shown here is derived from an EMBL/GenBank/DDBJ whole genome shotgun (WGS) entry which is preliminary data.</text>
</comment>
<dbReference type="SUPFAM" id="SSF47413">
    <property type="entry name" value="lambda repressor-like DNA-binding domains"/>
    <property type="match status" value="1"/>
</dbReference>